<dbReference type="GeneID" id="59237176"/>
<keyword evidence="2" id="KW-1185">Reference proteome</keyword>
<dbReference type="KEGG" id="zmk:HG535_0E05180"/>
<evidence type="ECO:0000313" key="2">
    <source>
        <dbReference type="Proteomes" id="UP000509704"/>
    </source>
</evidence>
<dbReference type="Proteomes" id="UP000509704">
    <property type="component" value="Chromosome 5"/>
</dbReference>
<reference evidence="1 2" key="1">
    <citation type="submission" date="2020-07" db="EMBL/GenBank/DDBJ databases">
        <title>The yeast mating-type switching endonuclease HO is a domesticated member of an unorthodox homing genetic element family.</title>
        <authorList>
            <person name="Coughlan A.Y."/>
            <person name="Lombardi L."/>
            <person name="Braun-Galleani S."/>
            <person name="Martos A.R."/>
            <person name="Galeote V."/>
            <person name="Bigey F."/>
            <person name="Dequin S."/>
            <person name="Byrne K.P."/>
            <person name="Wolfe K.H."/>
        </authorList>
    </citation>
    <scope>NUCLEOTIDE SEQUENCE [LARGE SCALE GENOMIC DNA]</scope>
    <source>
        <strain evidence="1 2">NRRL Y-6702</strain>
    </source>
</reference>
<dbReference type="AlphaFoldDB" id="A0A7H9B4Z6"/>
<name>A0A7H9B4Z6_ZYGMR</name>
<dbReference type="Pfam" id="PF10450">
    <property type="entry name" value="POC1"/>
    <property type="match status" value="1"/>
</dbReference>
<dbReference type="RefSeq" id="XP_037145161.1">
    <property type="nucleotide sequence ID" value="XM_037289266.1"/>
</dbReference>
<dbReference type="EMBL" id="CP058608">
    <property type="protein sequence ID" value="QLG73434.1"/>
    <property type="molecule type" value="Genomic_DNA"/>
</dbReference>
<evidence type="ECO:0008006" key="3">
    <source>
        <dbReference type="Google" id="ProtNLM"/>
    </source>
</evidence>
<proteinExistence type="predicted"/>
<protein>
    <recommendedName>
        <fullName evidence="3">Proteasome assembly chaperone 1</fullName>
    </recommendedName>
</protein>
<dbReference type="OrthoDB" id="4062897at2759"/>
<accession>A0A7H9B4Z6</accession>
<dbReference type="InterPro" id="IPR038605">
    <property type="entry name" value="Pba1_sf"/>
</dbReference>
<dbReference type="InterPro" id="IPR018855">
    <property type="entry name" value="Psome_chaperone_1_fun"/>
</dbReference>
<evidence type="ECO:0000313" key="1">
    <source>
        <dbReference type="EMBL" id="QLG73434.1"/>
    </source>
</evidence>
<dbReference type="GO" id="GO:0043248">
    <property type="term" value="P:proteasome assembly"/>
    <property type="evidence" value="ECO:0007669"/>
    <property type="project" value="InterPro"/>
</dbReference>
<organism evidence="1 2">
    <name type="scientific">Zygotorulaspora mrakii</name>
    <name type="common">Zygosaccharomyces mrakii</name>
    <dbReference type="NCBI Taxonomy" id="42260"/>
    <lineage>
        <taxon>Eukaryota</taxon>
        <taxon>Fungi</taxon>
        <taxon>Dikarya</taxon>
        <taxon>Ascomycota</taxon>
        <taxon>Saccharomycotina</taxon>
        <taxon>Saccharomycetes</taxon>
        <taxon>Saccharomycetales</taxon>
        <taxon>Saccharomycetaceae</taxon>
        <taxon>Zygotorulaspora</taxon>
    </lineage>
</organism>
<dbReference type="Gene3D" id="3.40.50.12120">
    <property type="entry name" value="POC1 chaperone"/>
    <property type="match status" value="1"/>
</dbReference>
<gene>
    <name evidence="1" type="ORF">HG535_0E05180</name>
</gene>
<sequence>MLFKQWNELAEPRHQLNVPSIFGNNGSLHESPVPKVDINCPDVHRFSKVIITTAIMSPLFPSTLLQLEEVGQLTANLELEKESISDQPVHSWDFDENFPNQVGPKDSTESISNEYTFTTAIMAFSDTLLIIVKENFLKVSPIVVNQVSKELVKLLSRTNSNVSIIVLGTSDQLLELKPISNTFCSLQPPEFVTGFVGSVLSQLVTASLPFEGFIAPSEGPVGFEKMTLETMENLVEAFNKWIPVGVLNYADECYRRWRLDGCASGAQSGLYI</sequence>